<keyword evidence="3" id="KW-1185">Reference proteome</keyword>
<feature type="signal peptide" evidence="1">
    <location>
        <begin position="1"/>
        <end position="30"/>
    </location>
</feature>
<evidence type="ECO:0000313" key="3">
    <source>
        <dbReference type="Proteomes" id="UP001214638"/>
    </source>
</evidence>
<accession>A0AAD9PKG1</accession>
<protein>
    <submittedName>
        <fullName evidence="2">Uncharacterized protein</fullName>
    </submittedName>
</protein>
<reference evidence="2" key="1">
    <citation type="journal article" date="2023" name="Nat. Microbiol.">
        <title>Babesia duncani multi-omics identifies virulence factors and drug targets.</title>
        <authorList>
            <person name="Singh P."/>
            <person name="Lonardi S."/>
            <person name="Liang Q."/>
            <person name="Vydyam P."/>
            <person name="Khabirova E."/>
            <person name="Fang T."/>
            <person name="Gihaz S."/>
            <person name="Thekkiniath J."/>
            <person name="Munshi M."/>
            <person name="Abel S."/>
            <person name="Ciampossin L."/>
            <person name="Batugedara G."/>
            <person name="Gupta M."/>
            <person name="Lu X.M."/>
            <person name="Lenz T."/>
            <person name="Chakravarty S."/>
            <person name="Cornillot E."/>
            <person name="Hu Y."/>
            <person name="Ma W."/>
            <person name="Gonzalez L.M."/>
            <person name="Sanchez S."/>
            <person name="Estrada K."/>
            <person name="Sanchez-Flores A."/>
            <person name="Montero E."/>
            <person name="Harb O.S."/>
            <person name="Le Roch K.G."/>
            <person name="Mamoun C.B."/>
        </authorList>
    </citation>
    <scope>NUCLEOTIDE SEQUENCE</scope>
    <source>
        <strain evidence="2">WA1</strain>
    </source>
</reference>
<feature type="chain" id="PRO_5041914541" evidence="1">
    <location>
        <begin position="31"/>
        <end position="478"/>
    </location>
</feature>
<dbReference type="GeneID" id="94336898"/>
<keyword evidence="1" id="KW-0732">Signal</keyword>
<comment type="caution">
    <text evidence="2">The sequence shown here is derived from an EMBL/GenBank/DDBJ whole genome shotgun (WGS) entry which is preliminary data.</text>
</comment>
<name>A0AAD9PKG1_9APIC</name>
<dbReference type="KEGG" id="bdw:94336898"/>
<dbReference type="AlphaFoldDB" id="A0AAD9PKG1"/>
<gene>
    <name evidence="2" type="ORF">BdWA1_002601</name>
</gene>
<dbReference type="RefSeq" id="XP_067802845.1">
    <property type="nucleotide sequence ID" value="XM_067947623.1"/>
</dbReference>
<dbReference type="EMBL" id="JALLKP010000003">
    <property type="protein sequence ID" value="KAK2196003.1"/>
    <property type="molecule type" value="Genomic_DNA"/>
</dbReference>
<proteinExistence type="predicted"/>
<organism evidence="2 3">
    <name type="scientific">Babesia duncani</name>
    <dbReference type="NCBI Taxonomy" id="323732"/>
    <lineage>
        <taxon>Eukaryota</taxon>
        <taxon>Sar</taxon>
        <taxon>Alveolata</taxon>
        <taxon>Apicomplexa</taxon>
        <taxon>Aconoidasida</taxon>
        <taxon>Piroplasmida</taxon>
        <taxon>Babesiidae</taxon>
        <taxon>Babesia</taxon>
    </lineage>
</organism>
<sequence length="478" mass="55506">MSYLKSIHARFLIVFLIYSTLNIFAHCGLTVDIDKVSDYEGIKVECTTTNKGSSVCKHSSITDDFITLVVGNGTVYKSAIATLETFVIVYKVGLHRYFKIHNPTWDFSNPYTGFKYNYFIISDGVLIVIGNIKFKNDIFALIKDECSFELTGKGNDCVFKEDIKNGHLFKIKDHAAVWRVRYVHRRLLTLDEINHVELYEITNVKHSNYTIYTLFYKDINDNKVSSDYVLQSPRIRRIPIMKKLNIVDWKGQKTFISEPESSSDDPVIITINLDEHVETTSICKVTDEIESAVHRKAYIAHQVAVFKGIVSCGILLHFKEPKPFLIVYYRNKGDPMIQALSYDNNVTILKEYKYFNKNWITSIITDLSKLVYLFPLYIDRNVDDRLYFKQQRGFGGEDVVFYTARKHVAFSRIYRETDALLIEEIMLPIYQFIIQGDTFHIVIKPLEGFERWYKELGSTSWIKAPDDRPQYSSVDTLI</sequence>
<evidence type="ECO:0000313" key="2">
    <source>
        <dbReference type="EMBL" id="KAK2196003.1"/>
    </source>
</evidence>
<dbReference type="Proteomes" id="UP001214638">
    <property type="component" value="Unassembled WGS sequence"/>
</dbReference>
<evidence type="ECO:0000256" key="1">
    <source>
        <dbReference type="SAM" id="SignalP"/>
    </source>
</evidence>